<evidence type="ECO:0000256" key="3">
    <source>
        <dbReference type="ARBA" id="ARBA00023015"/>
    </source>
</evidence>
<keyword evidence="5" id="KW-0804">Transcription</keyword>
<name>A0A840P9C3_9ACTN</name>
<dbReference type="SUPFAM" id="SSF53383">
    <property type="entry name" value="PLP-dependent transferases"/>
    <property type="match status" value="1"/>
</dbReference>
<evidence type="ECO:0000313" key="8">
    <source>
        <dbReference type="Proteomes" id="UP000578449"/>
    </source>
</evidence>
<dbReference type="GO" id="GO:0003700">
    <property type="term" value="F:DNA-binding transcription factor activity"/>
    <property type="evidence" value="ECO:0007669"/>
    <property type="project" value="InterPro"/>
</dbReference>
<dbReference type="Pfam" id="PF00392">
    <property type="entry name" value="GntR"/>
    <property type="match status" value="1"/>
</dbReference>
<keyword evidence="2" id="KW-0663">Pyridoxal phosphate</keyword>
<dbReference type="InterPro" id="IPR000524">
    <property type="entry name" value="Tscrpt_reg_HTH_GntR"/>
</dbReference>
<keyword evidence="8" id="KW-1185">Reference proteome</keyword>
<keyword evidence="3" id="KW-0805">Transcription regulation</keyword>
<evidence type="ECO:0000313" key="7">
    <source>
        <dbReference type="EMBL" id="MBB5135892.1"/>
    </source>
</evidence>
<dbReference type="InterPro" id="IPR036390">
    <property type="entry name" value="WH_DNA-bd_sf"/>
</dbReference>
<organism evidence="7 8">
    <name type="scientific">Thermocatellispora tengchongensis</name>
    <dbReference type="NCBI Taxonomy" id="1073253"/>
    <lineage>
        <taxon>Bacteria</taxon>
        <taxon>Bacillati</taxon>
        <taxon>Actinomycetota</taxon>
        <taxon>Actinomycetes</taxon>
        <taxon>Streptosporangiales</taxon>
        <taxon>Streptosporangiaceae</taxon>
        <taxon>Thermocatellispora</taxon>
    </lineage>
</organism>
<comment type="caution">
    <text evidence="7">The sequence shown here is derived from an EMBL/GenBank/DDBJ whole genome shotgun (WGS) entry which is preliminary data.</text>
</comment>
<dbReference type="SMART" id="SM00345">
    <property type="entry name" value="HTH_GNTR"/>
    <property type="match status" value="1"/>
</dbReference>
<dbReference type="PANTHER" id="PTHR46577:SF1">
    <property type="entry name" value="HTH-TYPE TRANSCRIPTIONAL REGULATORY PROTEIN GABR"/>
    <property type="match status" value="1"/>
</dbReference>
<dbReference type="Gene3D" id="3.40.640.10">
    <property type="entry name" value="Type I PLP-dependent aspartate aminotransferase-like (Major domain)"/>
    <property type="match status" value="1"/>
</dbReference>
<evidence type="ECO:0000256" key="1">
    <source>
        <dbReference type="ARBA" id="ARBA00005384"/>
    </source>
</evidence>
<dbReference type="AlphaFoldDB" id="A0A840P9C3"/>
<comment type="similarity">
    <text evidence="1">In the C-terminal section; belongs to the class-I pyridoxal-phosphate-dependent aminotransferase family.</text>
</comment>
<sequence>MDRYLSGPQLAALVRLDPAERPYYRALARAVRTLILDGRLPVRVRMPAERHLADALGVSRTTVTAAYDRLREQGYLDSRQGAGSWTALPDPAALGADTPWLTAGDDGLLPMATAAPAASPLVAEAMARAGEDVPRHTLGIGYEPVGLRELREAVAARYTERGVPTRPEQILVTTGAQHAIHLVMSLLAGPGAPVLVESPTYPHLLDTARRVGARLVPVPVGAERAAPGEDPGDGWSPDLIASALRQSGARLAYLVPDYHNPTGRLMSAATRAAVAEAARRHDAMLVSDESWAELELEPGAPAPPLAAYDAGGRVISIGSAAKLWWGGLRIGWIRTTAALVRRLAALRAAVDIASPLFEQLVVARLFEHVEQARAHRRRTLLAARDTLAAALRAELPGWSFTPPAGGASLWVRLDALAATPLAEAAAAHGVRLAPGPWFGVDGALEGYLRLPFTQPPQVLAEAVPRIAAAAAALASGAYAPRPLPGSLTPAL</sequence>
<dbReference type="EMBL" id="JACHGN010000012">
    <property type="protein sequence ID" value="MBB5135892.1"/>
    <property type="molecule type" value="Genomic_DNA"/>
</dbReference>
<dbReference type="InterPro" id="IPR015421">
    <property type="entry name" value="PyrdxlP-dep_Trfase_major"/>
</dbReference>
<gene>
    <name evidence="7" type="ORF">HNP84_005636</name>
</gene>
<dbReference type="SUPFAM" id="SSF46785">
    <property type="entry name" value="Winged helix' DNA-binding domain"/>
    <property type="match status" value="1"/>
</dbReference>
<dbReference type="InterPro" id="IPR015422">
    <property type="entry name" value="PyrdxlP-dep_Trfase_small"/>
</dbReference>
<evidence type="ECO:0000259" key="6">
    <source>
        <dbReference type="PROSITE" id="PS50949"/>
    </source>
</evidence>
<protein>
    <submittedName>
        <fullName evidence="7">DNA-binding transcriptional MocR family regulator</fullName>
    </submittedName>
</protein>
<dbReference type="Proteomes" id="UP000578449">
    <property type="component" value="Unassembled WGS sequence"/>
</dbReference>
<dbReference type="InterPro" id="IPR051446">
    <property type="entry name" value="HTH_trans_reg/aminotransferase"/>
</dbReference>
<dbReference type="Gene3D" id="3.90.1150.10">
    <property type="entry name" value="Aspartate Aminotransferase, domain 1"/>
    <property type="match status" value="1"/>
</dbReference>
<dbReference type="InterPro" id="IPR004839">
    <property type="entry name" value="Aminotransferase_I/II_large"/>
</dbReference>
<reference evidence="7 8" key="1">
    <citation type="submission" date="2020-08" db="EMBL/GenBank/DDBJ databases">
        <title>Genomic Encyclopedia of Type Strains, Phase IV (KMG-IV): sequencing the most valuable type-strain genomes for metagenomic binning, comparative biology and taxonomic classification.</title>
        <authorList>
            <person name="Goeker M."/>
        </authorList>
    </citation>
    <scope>NUCLEOTIDE SEQUENCE [LARGE SCALE GENOMIC DNA]</scope>
    <source>
        <strain evidence="7 8">DSM 45615</strain>
    </source>
</reference>
<dbReference type="PRINTS" id="PR00035">
    <property type="entry name" value="HTHGNTR"/>
</dbReference>
<dbReference type="Gene3D" id="1.10.10.10">
    <property type="entry name" value="Winged helix-like DNA-binding domain superfamily/Winged helix DNA-binding domain"/>
    <property type="match status" value="1"/>
</dbReference>
<dbReference type="GO" id="GO:0030170">
    <property type="term" value="F:pyridoxal phosphate binding"/>
    <property type="evidence" value="ECO:0007669"/>
    <property type="project" value="InterPro"/>
</dbReference>
<keyword evidence="4 7" id="KW-0238">DNA-binding</keyword>
<evidence type="ECO:0000256" key="2">
    <source>
        <dbReference type="ARBA" id="ARBA00022898"/>
    </source>
</evidence>
<dbReference type="CDD" id="cd00609">
    <property type="entry name" value="AAT_like"/>
    <property type="match status" value="1"/>
</dbReference>
<dbReference type="InterPro" id="IPR015424">
    <property type="entry name" value="PyrdxlP-dep_Trfase"/>
</dbReference>
<dbReference type="PROSITE" id="PS50949">
    <property type="entry name" value="HTH_GNTR"/>
    <property type="match status" value="1"/>
</dbReference>
<proteinExistence type="inferred from homology"/>
<dbReference type="GO" id="GO:0003677">
    <property type="term" value="F:DNA binding"/>
    <property type="evidence" value="ECO:0007669"/>
    <property type="project" value="UniProtKB-KW"/>
</dbReference>
<accession>A0A840P9C3</accession>
<dbReference type="InterPro" id="IPR036388">
    <property type="entry name" value="WH-like_DNA-bd_sf"/>
</dbReference>
<dbReference type="CDD" id="cd07377">
    <property type="entry name" value="WHTH_GntR"/>
    <property type="match status" value="1"/>
</dbReference>
<feature type="domain" description="HTH gntR-type" evidence="6">
    <location>
        <begin position="21"/>
        <end position="89"/>
    </location>
</feature>
<dbReference type="Pfam" id="PF00155">
    <property type="entry name" value="Aminotran_1_2"/>
    <property type="match status" value="1"/>
</dbReference>
<dbReference type="PANTHER" id="PTHR46577">
    <property type="entry name" value="HTH-TYPE TRANSCRIPTIONAL REGULATORY PROTEIN GABR"/>
    <property type="match status" value="1"/>
</dbReference>
<dbReference type="RefSeq" id="WP_312925803.1">
    <property type="nucleotide sequence ID" value="NZ_BAABIX010000024.1"/>
</dbReference>
<evidence type="ECO:0000256" key="4">
    <source>
        <dbReference type="ARBA" id="ARBA00023125"/>
    </source>
</evidence>
<evidence type="ECO:0000256" key="5">
    <source>
        <dbReference type="ARBA" id="ARBA00023163"/>
    </source>
</evidence>